<evidence type="ECO:0000313" key="4">
    <source>
        <dbReference type="Proteomes" id="UP000465812"/>
    </source>
</evidence>
<name>A0A1X0F557_MYCNT</name>
<organism evidence="2 3">
    <name type="scientific">Mycobacterium mantenii</name>
    <dbReference type="NCBI Taxonomy" id="560555"/>
    <lineage>
        <taxon>Bacteria</taxon>
        <taxon>Bacillati</taxon>
        <taxon>Actinomycetota</taxon>
        <taxon>Actinomycetes</taxon>
        <taxon>Mycobacteriales</taxon>
        <taxon>Mycobacteriaceae</taxon>
        <taxon>Mycobacterium</taxon>
        <taxon>Mycobacterium avium complex (MAC)</taxon>
    </lineage>
</organism>
<reference evidence="1" key="3">
    <citation type="submission" date="2020-02" db="EMBL/GenBank/DDBJ databases">
        <authorList>
            <person name="Matsumoto Y."/>
            <person name="Kinjo T."/>
            <person name="Motooka D."/>
            <person name="Nabeya D."/>
            <person name="Jung N."/>
            <person name="Uechi K."/>
            <person name="Horii T."/>
            <person name="Iida T."/>
            <person name="Fujita J."/>
            <person name="Nakamura S."/>
        </authorList>
    </citation>
    <scope>NUCLEOTIDE SEQUENCE</scope>
    <source>
        <strain evidence="1">JCM 18113</strain>
    </source>
</reference>
<dbReference type="Proteomes" id="UP000465812">
    <property type="component" value="Chromosome"/>
</dbReference>
<keyword evidence="4" id="KW-1185">Reference proteome</keyword>
<evidence type="ECO:0000313" key="2">
    <source>
        <dbReference type="EMBL" id="ORA96931.1"/>
    </source>
</evidence>
<dbReference type="EMBL" id="AP022590">
    <property type="protein sequence ID" value="BBY36312.1"/>
    <property type="molecule type" value="Genomic_DNA"/>
</dbReference>
<accession>A0A1X0F557</accession>
<dbReference type="EMBL" id="MVHW01000066">
    <property type="protein sequence ID" value="ORA96931.1"/>
    <property type="molecule type" value="Genomic_DNA"/>
</dbReference>
<protein>
    <submittedName>
        <fullName evidence="2">Uncharacterized protein</fullName>
    </submittedName>
</protein>
<dbReference type="STRING" id="560555.BST30_28065"/>
<dbReference type="Proteomes" id="UP000192760">
    <property type="component" value="Unassembled WGS sequence"/>
</dbReference>
<gene>
    <name evidence="2" type="ORF">BST30_28065</name>
    <name evidence="1" type="ORF">MMAN_04460</name>
</gene>
<evidence type="ECO:0000313" key="1">
    <source>
        <dbReference type="EMBL" id="BBY36312.1"/>
    </source>
</evidence>
<reference evidence="2 3" key="1">
    <citation type="submission" date="2017-02" db="EMBL/GenBank/DDBJ databases">
        <title>The new phylogeny of genus Mycobacterium.</title>
        <authorList>
            <person name="Tortoli E."/>
            <person name="Trovato A."/>
            <person name="Cirillo D.M."/>
        </authorList>
    </citation>
    <scope>NUCLEOTIDE SEQUENCE [LARGE SCALE GENOMIC DNA]</scope>
    <source>
        <strain evidence="2 3">DSM 45255</strain>
    </source>
</reference>
<dbReference type="AlphaFoldDB" id="A0A1X0F557"/>
<evidence type="ECO:0000313" key="3">
    <source>
        <dbReference type="Proteomes" id="UP000192760"/>
    </source>
</evidence>
<proteinExistence type="predicted"/>
<reference evidence="1 4" key="2">
    <citation type="journal article" date="2019" name="Emerg. Microbes Infect.">
        <title>Comprehensive subspecies identification of 175 nontuberculous mycobacteria species based on 7547 genomic profiles.</title>
        <authorList>
            <person name="Matsumoto Y."/>
            <person name="Kinjo T."/>
            <person name="Motooka D."/>
            <person name="Nabeya D."/>
            <person name="Jung N."/>
            <person name="Uechi K."/>
            <person name="Horii T."/>
            <person name="Iida T."/>
            <person name="Fujita J."/>
            <person name="Nakamura S."/>
        </authorList>
    </citation>
    <scope>NUCLEOTIDE SEQUENCE [LARGE SCALE GENOMIC DNA]</scope>
    <source>
        <strain evidence="1 4">JCM 18113</strain>
    </source>
</reference>
<dbReference type="RefSeq" id="WP_083100165.1">
    <property type="nucleotide sequence ID" value="NZ_AP022590.1"/>
</dbReference>
<sequence length="74" mass="8552">MTNELDLLEWWERRSDDQRTALKQAAQQGDMGADTVQLLINTRCPGSPIGTKWESQPQYAWSWPESVRTFIIAQ</sequence>